<dbReference type="PANTHER" id="PTHR43135:SF3">
    <property type="entry name" value="ALPHA-D-RIBOSE 1-METHYLPHOSPHONATE 5-TRIPHOSPHATE DIPHOSPHATASE"/>
    <property type="match status" value="1"/>
</dbReference>
<dbReference type="Gene3D" id="3.20.20.140">
    <property type="entry name" value="Metal-dependent hydrolases"/>
    <property type="match status" value="1"/>
</dbReference>
<dbReference type="Gene3D" id="2.30.40.10">
    <property type="entry name" value="Urease, subunit C, domain 1"/>
    <property type="match status" value="1"/>
</dbReference>
<protein>
    <submittedName>
        <fullName evidence="2">Imidazolonepropionase-like amidohydrolase</fullName>
    </submittedName>
</protein>
<dbReference type="GO" id="GO:0016810">
    <property type="term" value="F:hydrolase activity, acting on carbon-nitrogen (but not peptide) bonds"/>
    <property type="evidence" value="ECO:0007669"/>
    <property type="project" value="InterPro"/>
</dbReference>
<proteinExistence type="predicted"/>
<evidence type="ECO:0000313" key="3">
    <source>
        <dbReference type="Proteomes" id="UP000585272"/>
    </source>
</evidence>
<dbReference type="Proteomes" id="UP000585272">
    <property type="component" value="Unassembled WGS sequence"/>
</dbReference>
<dbReference type="RefSeq" id="WP_183345773.1">
    <property type="nucleotide sequence ID" value="NZ_JACHNU010000011.1"/>
</dbReference>
<dbReference type="AlphaFoldDB" id="A0A840ILU9"/>
<sequence length="440" mass="44680">MSAAAVPTGGAGAPLSLVLREVEALDLGGGFARADVAVVDGRIAAVGRDLRAPGLPSVDGAGLWLLPGVVDCHAHLGLSTLDRLEGLATPASRWALETADNARRTLLAGVTTLRDAGGADAGIREAIELGFATGPRLQVSTVMLSQTGGHADGFLPGLAASGVVGADALPPDPARPPAVVDGPEQMRLVVRQLLRGGSDWIKLCTTGGVLSAHDDPRAAELTDEEVAVAVFEAARRGRGVMAHANGGEGLDLAVRNGVRSIEHGLFLTEEQAHAMAAAGCWLVPTLTVVHDVLRLADAGELPPHAAEKAGELRAIVGEAVAIARAAGVPIALGSDLLLREQHGRNLEEIVHLRAAGMSPEEALLTATIRGAELCGVAAERGSLEPGKAFDAIVLDGDPGDLSPFARPGTVTGVFRDGVPVLPHPRLGELQAAGAAGAAAA</sequence>
<dbReference type="SUPFAM" id="SSF51338">
    <property type="entry name" value="Composite domain of metallo-dependent hydrolases"/>
    <property type="match status" value="1"/>
</dbReference>
<dbReference type="PANTHER" id="PTHR43135">
    <property type="entry name" value="ALPHA-D-RIBOSE 1-METHYLPHOSPHONATE 5-TRIPHOSPHATE DIPHOSPHATASE"/>
    <property type="match status" value="1"/>
</dbReference>
<keyword evidence="3" id="KW-1185">Reference proteome</keyword>
<feature type="domain" description="Amidohydrolase-related" evidence="1">
    <location>
        <begin position="65"/>
        <end position="419"/>
    </location>
</feature>
<dbReference type="InterPro" id="IPR006680">
    <property type="entry name" value="Amidohydro-rel"/>
</dbReference>
<evidence type="ECO:0000259" key="1">
    <source>
        <dbReference type="Pfam" id="PF01979"/>
    </source>
</evidence>
<dbReference type="InterPro" id="IPR032466">
    <property type="entry name" value="Metal_Hydrolase"/>
</dbReference>
<dbReference type="InterPro" id="IPR051781">
    <property type="entry name" value="Metallo-dep_Hydrolase"/>
</dbReference>
<keyword evidence="2" id="KW-0378">Hydrolase</keyword>
<dbReference type="InterPro" id="IPR011059">
    <property type="entry name" value="Metal-dep_hydrolase_composite"/>
</dbReference>
<name>A0A840ILU9_9ACTN</name>
<dbReference type="EMBL" id="JACHNU010000011">
    <property type="protein sequence ID" value="MBB4665123.1"/>
    <property type="molecule type" value="Genomic_DNA"/>
</dbReference>
<dbReference type="SUPFAM" id="SSF51556">
    <property type="entry name" value="Metallo-dependent hydrolases"/>
    <property type="match status" value="1"/>
</dbReference>
<evidence type="ECO:0000313" key="2">
    <source>
        <dbReference type="EMBL" id="MBB4665123.1"/>
    </source>
</evidence>
<organism evidence="2 3">
    <name type="scientific">Conexibacter arvalis</name>
    <dbReference type="NCBI Taxonomy" id="912552"/>
    <lineage>
        <taxon>Bacteria</taxon>
        <taxon>Bacillati</taxon>
        <taxon>Actinomycetota</taxon>
        <taxon>Thermoleophilia</taxon>
        <taxon>Solirubrobacterales</taxon>
        <taxon>Conexibacteraceae</taxon>
        <taxon>Conexibacter</taxon>
    </lineage>
</organism>
<accession>A0A840ILU9</accession>
<reference evidence="2 3" key="1">
    <citation type="submission" date="2020-08" db="EMBL/GenBank/DDBJ databases">
        <title>Genomic Encyclopedia of Archaeal and Bacterial Type Strains, Phase II (KMG-II): from individual species to whole genera.</title>
        <authorList>
            <person name="Goeker M."/>
        </authorList>
    </citation>
    <scope>NUCLEOTIDE SEQUENCE [LARGE SCALE GENOMIC DNA]</scope>
    <source>
        <strain evidence="2 3">DSM 23288</strain>
    </source>
</reference>
<dbReference type="Pfam" id="PF01979">
    <property type="entry name" value="Amidohydro_1"/>
    <property type="match status" value="1"/>
</dbReference>
<comment type="caution">
    <text evidence="2">The sequence shown here is derived from an EMBL/GenBank/DDBJ whole genome shotgun (WGS) entry which is preliminary data.</text>
</comment>
<gene>
    <name evidence="2" type="ORF">BDZ31_004744</name>
</gene>
<dbReference type="InterPro" id="IPR057744">
    <property type="entry name" value="OTAase-like"/>
</dbReference>
<dbReference type="CDD" id="cd01299">
    <property type="entry name" value="Met_dep_hydrolase_A"/>
    <property type="match status" value="1"/>
</dbReference>